<dbReference type="Proteomes" id="UP000829398">
    <property type="component" value="Chromosome 4"/>
</dbReference>
<organism evidence="1 2">
    <name type="scientific">Citrus sinensis</name>
    <name type="common">Sweet orange</name>
    <name type="synonym">Citrus aurantium var. sinensis</name>
    <dbReference type="NCBI Taxonomy" id="2711"/>
    <lineage>
        <taxon>Eukaryota</taxon>
        <taxon>Viridiplantae</taxon>
        <taxon>Streptophyta</taxon>
        <taxon>Embryophyta</taxon>
        <taxon>Tracheophyta</taxon>
        <taxon>Spermatophyta</taxon>
        <taxon>Magnoliopsida</taxon>
        <taxon>eudicotyledons</taxon>
        <taxon>Gunneridae</taxon>
        <taxon>Pentapetalae</taxon>
        <taxon>rosids</taxon>
        <taxon>malvids</taxon>
        <taxon>Sapindales</taxon>
        <taxon>Rutaceae</taxon>
        <taxon>Aurantioideae</taxon>
        <taxon>Citrus</taxon>
    </lineage>
</organism>
<protein>
    <submittedName>
        <fullName evidence="1">Epimerase domain-containing protein</fullName>
    </submittedName>
</protein>
<keyword evidence="2" id="KW-1185">Reference proteome</keyword>
<comment type="caution">
    <text evidence="1">The sequence shown here is derived from an EMBL/GenBank/DDBJ whole genome shotgun (WGS) entry which is preliminary data.</text>
</comment>
<dbReference type="EMBL" id="CM039173">
    <property type="protein sequence ID" value="KAH9774399.1"/>
    <property type="molecule type" value="Genomic_DNA"/>
</dbReference>
<evidence type="ECO:0000313" key="2">
    <source>
        <dbReference type="Proteomes" id="UP000829398"/>
    </source>
</evidence>
<proteinExistence type="predicted"/>
<gene>
    <name evidence="1" type="ORF">KPL71_013632</name>
</gene>
<reference evidence="2" key="1">
    <citation type="journal article" date="2023" name="Hortic. Res.">
        <title>A chromosome-level phased genome enabling allele-level studies in sweet orange: a case study on citrus Huanglongbing tolerance.</title>
        <authorList>
            <person name="Wu B."/>
            <person name="Yu Q."/>
            <person name="Deng Z."/>
            <person name="Duan Y."/>
            <person name="Luo F."/>
            <person name="Gmitter F. Jr."/>
        </authorList>
    </citation>
    <scope>NUCLEOTIDE SEQUENCE [LARGE SCALE GENOMIC DNA]</scope>
    <source>
        <strain evidence="2">cv. Valencia</strain>
    </source>
</reference>
<evidence type="ECO:0000313" key="1">
    <source>
        <dbReference type="EMBL" id="KAH9774399.1"/>
    </source>
</evidence>
<accession>A0ACB8LM07</accession>
<sequence length="347" mass="38860">MSGKGKVVCVTGASGFIASWLVKLLLQRSYTVKATVRDLNNHNAEHLLTLDGAEERLHLFKANSVEDGSFDSAVDGCEGVFHTASPVVVSANDPQAEIIDPAVKGTLNVLRSCARVDSIKRVVVTSSIISTLFTGTPLTPDVIVDEMWFSDLDVCKELKHWYAISKTLAEQAAWKFAEENGIDLVTIHPGLVLGPLLQPNLNLSMEMILKLIQGSPIYPSPYRLVDVRDVAHAHIQALEVPMANGRYMMVGRVTHDNEILKFLCQNYPAMHLPEKYVTVTLILKCCFQLHKKISEWFSFLRSEDYKYEPTYHVSQERAKSLGINFMPWELSVKDAIESLKEKGFLHF</sequence>
<name>A0ACB8LM07_CITSI</name>